<dbReference type="Proteomes" id="UP000475862">
    <property type="component" value="Unassembled WGS sequence"/>
</dbReference>
<keyword evidence="1" id="KW-0812">Transmembrane</keyword>
<accession>A0A6G0TRL8</accession>
<keyword evidence="1" id="KW-1133">Transmembrane helix</keyword>
<dbReference type="AlphaFoldDB" id="A0A6G0TRL8"/>
<reference evidence="2 3" key="1">
    <citation type="submission" date="2019-08" db="EMBL/GenBank/DDBJ databases">
        <title>The genome of the soybean aphid Biotype 1, its phylome, world population structure and adaptation to the North American continent.</title>
        <authorList>
            <person name="Giordano R."/>
            <person name="Donthu R.K."/>
            <person name="Hernandez A.G."/>
            <person name="Wright C.L."/>
            <person name="Zimin A.V."/>
        </authorList>
    </citation>
    <scope>NUCLEOTIDE SEQUENCE [LARGE SCALE GENOMIC DNA]</scope>
    <source>
        <tissue evidence="2">Whole aphids</tissue>
    </source>
</reference>
<sequence>MAGARFSRYYYVLMSEGSTPHIRSLSDGLYGYVSAEVLTSYYSYNKSYYWFKTLDKYHALVLMRRNNIVSKADISLNANIVLSHTLGNFLGIIVYIIHKCYFTRLKFVNDVSHELLFFLKNLEIYLFVRPFLTGVVRNKQTIDGSRLGSDCINLFLFIQIVCSSIDFREKIGLFTKLNILWIGPSNNNYLTCFTGSEILLSNNLQYLFRNVLMQVERYENTPKMLFYFFISPFLKHNTTINLFLRTKCKRVKTLSI</sequence>
<dbReference type="EMBL" id="VYZN01000018">
    <property type="protein sequence ID" value="KAE9537299.1"/>
    <property type="molecule type" value="Genomic_DNA"/>
</dbReference>
<feature type="transmembrane region" description="Helical" evidence="1">
    <location>
        <begin position="74"/>
        <end position="97"/>
    </location>
</feature>
<evidence type="ECO:0000313" key="3">
    <source>
        <dbReference type="Proteomes" id="UP000475862"/>
    </source>
</evidence>
<keyword evidence="3" id="KW-1185">Reference proteome</keyword>
<evidence type="ECO:0000313" key="2">
    <source>
        <dbReference type="EMBL" id="KAE9537299.1"/>
    </source>
</evidence>
<comment type="caution">
    <text evidence="2">The sequence shown here is derived from an EMBL/GenBank/DDBJ whole genome shotgun (WGS) entry which is preliminary data.</text>
</comment>
<evidence type="ECO:0000256" key="1">
    <source>
        <dbReference type="SAM" id="Phobius"/>
    </source>
</evidence>
<proteinExistence type="predicted"/>
<protein>
    <submittedName>
        <fullName evidence="2">Uncharacterized protein</fullName>
    </submittedName>
</protein>
<name>A0A6G0TRL8_APHGL</name>
<keyword evidence="1" id="KW-0472">Membrane</keyword>
<gene>
    <name evidence="2" type="ORF">AGLY_006322</name>
</gene>
<organism evidence="2 3">
    <name type="scientific">Aphis glycines</name>
    <name type="common">Soybean aphid</name>
    <dbReference type="NCBI Taxonomy" id="307491"/>
    <lineage>
        <taxon>Eukaryota</taxon>
        <taxon>Metazoa</taxon>
        <taxon>Ecdysozoa</taxon>
        <taxon>Arthropoda</taxon>
        <taxon>Hexapoda</taxon>
        <taxon>Insecta</taxon>
        <taxon>Pterygota</taxon>
        <taxon>Neoptera</taxon>
        <taxon>Paraneoptera</taxon>
        <taxon>Hemiptera</taxon>
        <taxon>Sternorrhyncha</taxon>
        <taxon>Aphidomorpha</taxon>
        <taxon>Aphidoidea</taxon>
        <taxon>Aphididae</taxon>
        <taxon>Aphidini</taxon>
        <taxon>Aphis</taxon>
        <taxon>Aphis</taxon>
    </lineage>
</organism>